<dbReference type="InterPro" id="IPR011146">
    <property type="entry name" value="HIT-like"/>
</dbReference>
<evidence type="ECO:0000313" key="3">
    <source>
        <dbReference type="EMBL" id="TDV48816.1"/>
    </source>
</evidence>
<dbReference type="Gene3D" id="3.30.428.10">
    <property type="entry name" value="HIT-like"/>
    <property type="match status" value="1"/>
</dbReference>
<organism evidence="3 4">
    <name type="scientific">Actinophytocola oryzae</name>
    <dbReference type="NCBI Taxonomy" id="502181"/>
    <lineage>
        <taxon>Bacteria</taxon>
        <taxon>Bacillati</taxon>
        <taxon>Actinomycetota</taxon>
        <taxon>Actinomycetes</taxon>
        <taxon>Pseudonocardiales</taxon>
        <taxon>Pseudonocardiaceae</taxon>
    </lineage>
</organism>
<reference evidence="3 4" key="1">
    <citation type="submission" date="2019-03" db="EMBL/GenBank/DDBJ databases">
        <title>Genomic Encyclopedia of Archaeal and Bacterial Type Strains, Phase II (KMG-II): from individual species to whole genera.</title>
        <authorList>
            <person name="Goeker M."/>
        </authorList>
    </citation>
    <scope>NUCLEOTIDE SEQUENCE [LARGE SCALE GENOMIC DNA]</scope>
    <source>
        <strain evidence="3 4">DSM 45499</strain>
    </source>
</reference>
<dbReference type="SUPFAM" id="SSF54197">
    <property type="entry name" value="HIT-like"/>
    <property type="match status" value="1"/>
</dbReference>
<name>A0A4R7VHJ7_9PSEU</name>
<dbReference type="Proteomes" id="UP000294927">
    <property type="component" value="Unassembled WGS sequence"/>
</dbReference>
<dbReference type="GO" id="GO:0003824">
    <property type="term" value="F:catalytic activity"/>
    <property type="evidence" value="ECO:0007669"/>
    <property type="project" value="InterPro"/>
</dbReference>
<dbReference type="EMBL" id="SOCP01000008">
    <property type="protein sequence ID" value="TDV48816.1"/>
    <property type="molecule type" value="Genomic_DNA"/>
</dbReference>
<gene>
    <name evidence="3" type="ORF">CLV71_108176</name>
</gene>
<dbReference type="AlphaFoldDB" id="A0A4R7VHJ7"/>
<accession>A0A4R7VHJ7</accession>
<keyword evidence="4" id="KW-1185">Reference proteome</keyword>
<feature type="domain" description="HIT" evidence="2">
    <location>
        <begin position="1"/>
        <end position="44"/>
    </location>
</feature>
<evidence type="ECO:0000259" key="2">
    <source>
        <dbReference type="PROSITE" id="PS51084"/>
    </source>
</evidence>
<sequence>MVSAARAVEAVFEPVKLNISMLGNGLPHLHAHVVPRHAVDDPRPNNPLPHDYLVHGRQDETRFLHDAATLASAARST</sequence>
<proteinExistence type="predicted"/>
<feature type="short sequence motif" description="Histidine triad motif" evidence="1">
    <location>
        <begin position="28"/>
        <end position="32"/>
    </location>
</feature>
<protein>
    <recommendedName>
        <fullName evidence="2">HIT domain-containing protein</fullName>
    </recommendedName>
</protein>
<evidence type="ECO:0000313" key="4">
    <source>
        <dbReference type="Proteomes" id="UP000294927"/>
    </source>
</evidence>
<comment type="caution">
    <text evidence="3">The sequence shown here is derived from an EMBL/GenBank/DDBJ whole genome shotgun (WGS) entry which is preliminary data.</text>
</comment>
<dbReference type="PROSITE" id="PS51084">
    <property type="entry name" value="HIT_2"/>
    <property type="match status" value="1"/>
</dbReference>
<dbReference type="InterPro" id="IPR036265">
    <property type="entry name" value="HIT-like_sf"/>
</dbReference>
<evidence type="ECO:0000256" key="1">
    <source>
        <dbReference type="PROSITE-ProRule" id="PRU00464"/>
    </source>
</evidence>